<dbReference type="Proteomes" id="UP000247696">
    <property type="component" value="Chromosome"/>
</dbReference>
<keyword evidence="2" id="KW-0732">Signal</keyword>
<accession>A0A2Z3YQ37</accession>
<evidence type="ECO:0000256" key="1">
    <source>
        <dbReference type="SAM" id="MobiDB-lite"/>
    </source>
</evidence>
<sequence>MTTTLTRRTAAFTAATVLAVGLAACSGDGDGTGGTTDAAGTETPGDSTGTVPPTSEAPLAAGDTPPEDPGPPQISADKTQNLVDGEQIIVTLHGLDTSAGYYLAICREDTGADAAGRGAPPECTGDRSASKWIAPESEQRATDHFDAEGNAEVTLTVAEKGDAVDCSVDTCVLKLFGDHANEFRNVGEAPVTFAD</sequence>
<feature type="signal peptide" evidence="2">
    <location>
        <begin position="1"/>
        <end position="19"/>
    </location>
</feature>
<dbReference type="RefSeq" id="WP_110482023.1">
    <property type="nucleotide sequence ID" value="NZ_CP024988.1"/>
</dbReference>
<keyword evidence="4" id="KW-1185">Reference proteome</keyword>
<feature type="region of interest" description="Disordered" evidence="1">
    <location>
        <begin position="26"/>
        <end position="78"/>
    </location>
</feature>
<feature type="chain" id="PRO_5039299739" description="Thiamine biosynthesis protein X" evidence="2">
    <location>
        <begin position="20"/>
        <end position="195"/>
    </location>
</feature>
<name>A0A2Z3YQ37_9CORY</name>
<dbReference type="STRING" id="1737425.GCA_900049755_01626"/>
<proteinExistence type="predicted"/>
<evidence type="ECO:0008006" key="5">
    <source>
        <dbReference type="Google" id="ProtNLM"/>
    </source>
</evidence>
<evidence type="ECO:0000313" key="4">
    <source>
        <dbReference type="Proteomes" id="UP000247696"/>
    </source>
</evidence>
<dbReference type="PROSITE" id="PS51257">
    <property type="entry name" value="PROKAR_LIPOPROTEIN"/>
    <property type="match status" value="1"/>
</dbReference>
<dbReference type="InterPro" id="IPR027273">
    <property type="entry name" value="Neocarzinostatin-like"/>
</dbReference>
<organism evidence="3 4">
    <name type="scientific">Corynebacterium provencense</name>
    <dbReference type="NCBI Taxonomy" id="1737425"/>
    <lineage>
        <taxon>Bacteria</taxon>
        <taxon>Bacillati</taxon>
        <taxon>Actinomycetota</taxon>
        <taxon>Actinomycetes</taxon>
        <taxon>Mycobacteriales</taxon>
        <taxon>Corynebacteriaceae</taxon>
        <taxon>Corynebacterium</taxon>
    </lineage>
</organism>
<dbReference type="AlphaFoldDB" id="A0A2Z3YQ37"/>
<feature type="compositionally biased region" description="Low complexity" evidence="1">
    <location>
        <begin position="35"/>
        <end position="46"/>
    </location>
</feature>
<dbReference type="SUPFAM" id="SSF49319">
    <property type="entry name" value="Actinoxanthin-like"/>
    <property type="match status" value="1"/>
</dbReference>
<evidence type="ECO:0000313" key="3">
    <source>
        <dbReference type="EMBL" id="AWT26982.1"/>
    </source>
</evidence>
<dbReference type="Gene3D" id="2.60.40.230">
    <property type="entry name" value="Neocarzinostatin-like"/>
    <property type="match status" value="1"/>
</dbReference>
<dbReference type="EMBL" id="CP024988">
    <property type="protein sequence ID" value="AWT26982.1"/>
    <property type="molecule type" value="Genomic_DNA"/>
</dbReference>
<gene>
    <name evidence="3" type="ORF">Csp1_22320</name>
</gene>
<reference evidence="4" key="1">
    <citation type="submission" date="2017-11" db="EMBL/GenBank/DDBJ databases">
        <title>Otitis media/interna in a cat caused by the recently described species Corynebacterium provencense.</title>
        <authorList>
            <person name="Kittl S."/>
            <person name="Brodard I."/>
            <person name="Rychener L."/>
            <person name="Jores J."/>
            <person name="Roosje P."/>
            <person name="Gobeli Brawand S."/>
        </authorList>
    </citation>
    <scope>NUCLEOTIDE SEQUENCE [LARGE SCALE GENOMIC DNA]</scope>
    <source>
        <strain evidence="4">17KM38</strain>
    </source>
</reference>
<evidence type="ECO:0000256" key="2">
    <source>
        <dbReference type="SAM" id="SignalP"/>
    </source>
</evidence>
<dbReference type="KEGG" id="cpre:Csp1_22320"/>
<protein>
    <recommendedName>
        <fullName evidence="5">Thiamine biosynthesis protein X</fullName>
    </recommendedName>
</protein>
<dbReference type="OrthoDB" id="4427143at2"/>